<gene>
    <name evidence="1" type="ORF">HMPREF1120_07033</name>
</gene>
<evidence type="ECO:0000313" key="1">
    <source>
        <dbReference type="EMBL" id="EHY59033.1"/>
    </source>
</evidence>
<reference evidence="1" key="1">
    <citation type="submission" date="2011-07" db="EMBL/GenBank/DDBJ databases">
        <title>The Genome Sequence of Exophiala (Wangiella) dermatitidis NIH/UT8656.</title>
        <authorList>
            <consortium name="The Broad Institute Genome Sequencing Platform"/>
            <person name="Cuomo C."/>
            <person name="Wang Z."/>
            <person name="Hunicke-Smith S."/>
            <person name="Szanislo P.J."/>
            <person name="Earl A."/>
            <person name="Young S.K."/>
            <person name="Zeng Q."/>
            <person name="Gargeya S."/>
            <person name="Fitzgerald M."/>
            <person name="Haas B."/>
            <person name="Abouelleil A."/>
            <person name="Alvarado L."/>
            <person name="Arachchi H.M."/>
            <person name="Berlin A."/>
            <person name="Brown A."/>
            <person name="Chapman S.B."/>
            <person name="Chen Z."/>
            <person name="Dunbar C."/>
            <person name="Freedman E."/>
            <person name="Gearin G."/>
            <person name="Gellesch M."/>
            <person name="Goldberg J."/>
            <person name="Griggs A."/>
            <person name="Gujja S."/>
            <person name="Heiman D."/>
            <person name="Howarth C."/>
            <person name="Larson L."/>
            <person name="Lui A."/>
            <person name="MacDonald P.J.P."/>
            <person name="Montmayeur A."/>
            <person name="Murphy C."/>
            <person name="Neiman D."/>
            <person name="Pearson M."/>
            <person name="Priest M."/>
            <person name="Roberts A."/>
            <person name="Saif S."/>
            <person name="Shea T."/>
            <person name="Shenoy N."/>
            <person name="Sisk P."/>
            <person name="Stolte C."/>
            <person name="Sykes S."/>
            <person name="Wortman J."/>
            <person name="Nusbaum C."/>
            <person name="Birren B."/>
        </authorList>
    </citation>
    <scope>NUCLEOTIDE SEQUENCE</scope>
    <source>
        <strain evidence="1">NIH/UT8656</strain>
    </source>
</reference>
<sequence>MRGPVAQSQRRELAQGGNFSVVALLVLRPDCVKQGNFRVRNQEPATCQPDAVDLTWRHRSPRVVRWHWAKFSICSLVGNLGRQPPQFGCQSWWLIPSLSLCYGTADAVRQDTVEMQTSPLHVVPSSASCCMADGALVNSP</sequence>
<evidence type="ECO:0000313" key="2">
    <source>
        <dbReference type="Proteomes" id="UP000007304"/>
    </source>
</evidence>
<protein>
    <submittedName>
        <fullName evidence="1">Uncharacterized protein</fullName>
    </submittedName>
</protein>
<dbReference type="InParanoid" id="H6C5N7"/>
<dbReference type="AlphaFoldDB" id="H6C5N7"/>
<organism evidence="1 2">
    <name type="scientific">Exophiala dermatitidis (strain ATCC 34100 / CBS 525.76 / NIH/UT8656)</name>
    <name type="common">Black yeast</name>
    <name type="synonym">Wangiella dermatitidis</name>
    <dbReference type="NCBI Taxonomy" id="858893"/>
    <lineage>
        <taxon>Eukaryota</taxon>
        <taxon>Fungi</taxon>
        <taxon>Dikarya</taxon>
        <taxon>Ascomycota</taxon>
        <taxon>Pezizomycotina</taxon>
        <taxon>Eurotiomycetes</taxon>
        <taxon>Chaetothyriomycetidae</taxon>
        <taxon>Chaetothyriales</taxon>
        <taxon>Herpotrichiellaceae</taxon>
        <taxon>Exophiala</taxon>
    </lineage>
</organism>
<dbReference type="VEuPathDB" id="FungiDB:HMPREF1120_07033"/>
<keyword evidence="2" id="KW-1185">Reference proteome</keyword>
<dbReference type="Proteomes" id="UP000007304">
    <property type="component" value="Unassembled WGS sequence"/>
</dbReference>
<dbReference type="RefSeq" id="XP_009159494.1">
    <property type="nucleotide sequence ID" value="XM_009161246.1"/>
</dbReference>
<accession>H6C5N7</accession>
<dbReference type="HOGENOM" id="CLU_1835185_0_0_1"/>
<name>H6C5N7_EXODN</name>
<proteinExistence type="predicted"/>
<dbReference type="GeneID" id="20311672"/>
<dbReference type="EMBL" id="JH226135">
    <property type="protein sequence ID" value="EHY59033.1"/>
    <property type="molecule type" value="Genomic_DNA"/>
</dbReference>